<comment type="caution">
    <text evidence="1">The sequence shown here is derived from an EMBL/GenBank/DDBJ whole genome shotgun (WGS) entry which is preliminary data.</text>
</comment>
<evidence type="ECO:0000313" key="2">
    <source>
        <dbReference type="Proteomes" id="UP000291343"/>
    </source>
</evidence>
<organism evidence="1 2">
    <name type="scientific">Laodelphax striatellus</name>
    <name type="common">Small brown planthopper</name>
    <name type="synonym">Delphax striatella</name>
    <dbReference type="NCBI Taxonomy" id="195883"/>
    <lineage>
        <taxon>Eukaryota</taxon>
        <taxon>Metazoa</taxon>
        <taxon>Ecdysozoa</taxon>
        <taxon>Arthropoda</taxon>
        <taxon>Hexapoda</taxon>
        <taxon>Insecta</taxon>
        <taxon>Pterygota</taxon>
        <taxon>Neoptera</taxon>
        <taxon>Paraneoptera</taxon>
        <taxon>Hemiptera</taxon>
        <taxon>Auchenorrhyncha</taxon>
        <taxon>Fulgoroidea</taxon>
        <taxon>Delphacidae</taxon>
        <taxon>Criomorphinae</taxon>
        <taxon>Laodelphax</taxon>
    </lineage>
</organism>
<accession>A0A482X0B4</accession>
<gene>
    <name evidence="1" type="ORF">LSTR_LSTR003709</name>
</gene>
<dbReference type="InParanoid" id="A0A482X0B4"/>
<reference evidence="1 2" key="1">
    <citation type="journal article" date="2017" name="Gigascience">
        <title>Genome sequence of the small brown planthopper, Laodelphax striatellus.</title>
        <authorList>
            <person name="Zhu J."/>
            <person name="Jiang F."/>
            <person name="Wang X."/>
            <person name="Yang P."/>
            <person name="Bao Y."/>
            <person name="Zhao W."/>
            <person name="Wang W."/>
            <person name="Lu H."/>
            <person name="Wang Q."/>
            <person name="Cui N."/>
            <person name="Li J."/>
            <person name="Chen X."/>
            <person name="Luo L."/>
            <person name="Yu J."/>
            <person name="Kang L."/>
            <person name="Cui F."/>
        </authorList>
    </citation>
    <scope>NUCLEOTIDE SEQUENCE [LARGE SCALE GENOMIC DNA]</scope>
    <source>
        <strain evidence="1">Lst14</strain>
    </source>
</reference>
<protein>
    <submittedName>
        <fullName evidence="1">Uncharacterized protein</fullName>
    </submittedName>
</protein>
<sequence length="270" mass="30947">MRNTVRQCHIIPVTFCIRKDRKQCIHVVFHTFVSDSASELHQVVRRKTASQSRNRAGFSQKPIYSSQHSVNNDSIDNIIIEDYFDQADTDQSDFALNLPTISEVGFEVPTTDKVMDLILVQSELEVKYTVKMMAHVPDEIEILGVSTEDKAIENVPDENELELLTTDETMAHIQVQSGFEVPTTDKAMDLKLVQGELEVKSTGEMMAHVPDEIEILGEPTVDKRIIIVSRERWSILQRRRYGFCFLNQSQMSKQLIWTLAEILMQKMAYP</sequence>
<dbReference type="Proteomes" id="UP000291343">
    <property type="component" value="Unassembled WGS sequence"/>
</dbReference>
<name>A0A482X0B4_LAOST</name>
<proteinExistence type="predicted"/>
<evidence type="ECO:0000313" key="1">
    <source>
        <dbReference type="EMBL" id="RZF38966.1"/>
    </source>
</evidence>
<keyword evidence="2" id="KW-1185">Reference proteome</keyword>
<dbReference type="AlphaFoldDB" id="A0A482X0B4"/>
<dbReference type="EMBL" id="QKKF02020956">
    <property type="protein sequence ID" value="RZF38966.1"/>
    <property type="molecule type" value="Genomic_DNA"/>
</dbReference>